<dbReference type="GO" id="GO:0032264">
    <property type="term" value="P:IMP salvage"/>
    <property type="evidence" value="ECO:0007669"/>
    <property type="project" value="TreeGrafter"/>
</dbReference>
<protein>
    <submittedName>
        <fullName evidence="4">Xanthine phosphoribosyltransferase 1</fullName>
    </submittedName>
</protein>
<dbReference type="PANTHER" id="PTHR43363:SF1">
    <property type="entry name" value="HYPOXANTHINE-GUANINE PHOSPHORIBOSYLTRANSFERASE"/>
    <property type="match status" value="1"/>
</dbReference>
<dbReference type="InterPro" id="IPR001810">
    <property type="entry name" value="F-box_dom"/>
</dbReference>
<reference evidence="4 5" key="1">
    <citation type="journal article" date="2014" name="PLoS ONE">
        <title>De novo Genome Assembly of the Fungal Plant Pathogen Pyrenophora semeniperda.</title>
        <authorList>
            <person name="Soliai M.M."/>
            <person name="Meyer S.E."/>
            <person name="Udall J.A."/>
            <person name="Elzinga D.E."/>
            <person name="Hermansen R.A."/>
            <person name="Bodily P.M."/>
            <person name="Hart A.A."/>
            <person name="Coleman C.E."/>
        </authorList>
    </citation>
    <scope>NUCLEOTIDE SEQUENCE [LARGE SCALE GENOMIC DNA]</scope>
    <source>
        <strain evidence="4 5">CCB06</strain>
        <tissue evidence="4">Mycelium</tissue>
    </source>
</reference>
<gene>
    <name evidence="4" type="ORF">GMOD_00006709</name>
</gene>
<dbReference type="InterPro" id="IPR029057">
    <property type="entry name" value="PRTase-like"/>
</dbReference>
<keyword evidence="2 4" id="KW-0808">Transferase</keyword>
<dbReference type="Proteomes" id="UP000265663">
    <property type="component" value="Unassembled WGS sequence"/>
</dbReference>
<dbReference type="GO" id="GO:0005737">
    <property type="term" value="C:cytoplasm"/>
    <property type="evidence" value="ECO:0007669"/>
    <property type="project" value="TreeGrafter"/>
</dbReference>
<evidence type="ECO:0000313" key="4">
    <source>
        <dbReference type="EMBL" id="RMZ71581.1"/>
    </source>
</evidence>
<name>A0A3M7MAN4_9PLEO</name>
<evidence type="ECO:0000259" key="3">
    <source>
        <dbReference type="PROSITE" id="PS50181"/>
    </source>
</evidence>
<evidence type="ECO:0000256" key="1">
    <source>
        <dbReference type="ARBA" id="ARBA00022676"/>
    </source>
</evidence>
<dbReference type="Pfam" id="PF12937">
    <property type="entry name" value="F-box-like"/>
    <property type="match status" value="1"/>
</dbReference>
<dbReference type="PROSITE" id="PS50181">
    <property type="entry name" value="FBOX"/>
    <property type="match status" value="1"/>
</dbReference>
<dbReference type="PANTHER" id="PTHR43363">
    <property type="entry name" value="HYPOXANTHINE PHOSPHORIBOSYLTRANSFERASE"/>
    <property type="match status" value="1"/>
</dbReference>
<dbReference type="GO" id="GO:0046100">
    <property type="term" value="P:hypoxanthine metabolic process"/>
    <property type="evidence" value="ECO:0007669"/>
    <property type="project" value="TreeGrafter"/>
</dbReference>
<dbReference type="GO" id="GO:0032265">
    <property type="term" value="P:XMP salvage"/>
    <property type="evidence" value="ECO:0007669"/>
    <property type="project" value="TreeGrafter"/>
</dbReference>
<dbReference type="EMBL" id="KE747827">
    <property type="protein sequence ID" value="RMZ71581.1"/>
    <property type="molecule type" value="Genomic_DNA"/>
</dbReference>
<proteinExistence type="predicted"/>
<dbReference type="GO" id="GO:0004422">
    <property type="term" value="F:hypoxanthine phosphoribosyltransferase activity"/>
    <property type="evidence" value="ECO:0007669"/>
    <property type="project" value="TreeGrafter"/>
</dbReference>
<feature type="domain" description="F-box" evidence="3">
    <location>
        <begin position="47"/>
        <end position="101"/>
    </location>
</feature>
<keyword evidence="1 4" id="KW-0328">Glycosyltransferase</keyword>
<evidence type="ECO:0000256" key="2">
    <source>
        <dbReference type="ARBA" id="ARBA00022679"/>
    </source>
</evidence>
<keyword evidence="5" id="KW-1185">Reference proteome</keyword>
<evidence type="ECO:0000313" key="5">
    <source>
        <dbReference type="Proteomes" id="UP000265663"/>
    </source>
</evidence>
<dbReference type="Gene3D" id="3.40.50.2020">
    <property type="match status" value="2"/>
</dbReference>
<dbReference type="InterPro" id="IPR036047">
    <property type="entry name" value="F-box-like_dom_sf"/>
</dbReference>
<sequence>MATDFIDAFRRLQPHERGQALETLATELTPYEWRALHAITATRTFQADIIAKLPLELATHVFSYLDVAAPYRLRTVSKHWNHILGSLHILKTGLDQWYQGTADLRDARHALCEREARAIHAFRTGKPTIIFRLNLNPDKYTEQFMLTRNHLVWDTYEGGYTRDVCILNLDTWQLRRVCGEAREDISRVFVSDEIVVLATHSIVSYVYELQGGQVPKKFRTPSMEYYRNVACCDRTVACVGRYSDHTSVFIWEYNTQRGRSFDINHGAGGPDFEERQVYTLSTPGLPNCHHRGCHNGPYTKLTYTYSKWSLTYSVTPLLQPEAETIILFSSPFDRLSGHKGWIFYRYNYSGECIGKFNPTFLGLNDVLPWPPDNSFVPANYNRSLFTMRIRAISNQGGHIECQLQIDEKANVLRVWRGYELATHPDMEYNSMAWWNDTYYGSGGSKFQGGPRDLIAYMGTNDTQSYKQIISGPKDSDLDLDENDVMANGKYVVLKNDDSFYILCFDDNDISKRPQESDSFFGIGTLKVVKPESNPLKYNFSRTNVFTLAIMVEKVYVTYNQVHKLCQEAADQILNEFKPTLMIAIGGGGYVPAPAVKKLGREGEKTNFSIFVLHNKDKPKKGQLPQEILKGRYIAARTVGDVWINYPWEATDIEEHDRLSRAQETKS</sequence>
<dbReference type="SUPFAM" id="SSF81383">
    <property type="entry name" value="F-box domain"/>
    <property type="match status" value="1"/>
</dbReference>
<dbReference type="Gene3D" id="1.20.1280.50">
    <property type="match status" value="1"/>
</dbReference>
<dbReference type="AlphaFoldDB" id="A0A3M7MAN4"/>
<accession>A0A3M7MAN4</accession>
<dbReference type="OrthoDB" id="5295250at2759"/>
<organism evidence="4 5">
    <name type="scientific">Pyrenophora seminiperda CCB06</name>
    <dbReference type="NCBI Taxonomy" id="1302712"/>
    <lineage>
        <taxon>Eukaryota</taxon>
        <taxon>Fungi</taxon>
        <taxon>Dikarya</taxon>
        <taxon>Ascomycota</taxon>
        <taxon>Pezizomycotina</taxon>
        <taxon>Dothideomycetes</taxon>
        <taxon>Pleosporomycetidae</taxon>
        <taxon>Pleosporales</taxon>
        <taxon>Pleosporineae</taxon>
        <taxon>Pleosporaceae</taxon>
        <taxon>Pyrenophora</taxon>
    </lineage>
</organism>
<dbReference type="GO" id="GO:0032263">
    <property type="term" value="P:GMP salvage"/>
    <property type="evidence" value="ECO:0007669"/>
    <property type="project" value="TreeGrafter"/>
</dbReference>